<reference evidence="1 2" key="1">
    <citation type="submission" date="2020-02" db="EMBL/GenBank/DDBJ databases">
        <title>Streptomyces malaysiensis DSM14702 (JHCC583434, PFL_A843) Genome sequencing and assembly.</title>
        <authorList>
            <person name="Samborskyy M."/>
        </authorList>
    </citation>
    <scope>NUCLEOTIDE SEQUENCE [LARGE SCALE GENOMIC DNA]</scope>
    <source>
        <strain evidence="1 2">DSM 14702</strain>
    </source>
</reference>
<dbReference type="EMBL" id="JAALLH010000001">
    <property type="protein sequence ID" value="NIY69008.1"/>
    <property type="molecule type" value="Genomic_DNA"/>
</dbReference>
<dbReference type="Proteomes" id="UP000536624">
    <property type="component" value="Unassembled WGS sequence"/>
</dbReference>
<dbReference type="RefSeq" id="WP_167503754.1">
    <property type="nucleotide sequence ID" value="NZ_JAALLH010000001.1"/>
</dbReference>
<gene>
    <name evidence="1" type="ORF">SMALB_7109</name>
</gene>
<sequence length="90" mass="9328">MPQTRTTRVAEWANHNAAEREGYSVWSQGAAPVTTGLPAVAALTAAAALSALKKIATKGGYSPDSTNTSVPRGRRLDEGASFEALLDVTA</sequence>
<comment type="caution">
    <text evidence="1">The sequence shown here is derived from an EMBL/GenBank/DDBJ whole genome shotgun (WGS) entry which is preliminary data.</text>
</comment>
<name>A0A7X6B0D6_STRMQ</name>
<dbReference type="AlphaFoldDB" id="A0A7X6B0D6"/>
<organism evidence="1 2">
    <name type="scientific">Streptomyces malaysiensis</name>
    <dbReference type="NCBI Taxonomy" id="92644"/>
    <lineage>
        <taxon>Bacteria</taxon>
        <taxon>Bacillati</taxon>
        <taxon>Actinomycetota</taxon>
        <taxon>Actinomycetes</taxon>
        <taxon>Kitasatosporales</taxon>
        <taxon>Streptomycetaceae</taxon>
        <taxon>Streptomyces</taxon>
        <taxon>Streptomyces violaceusniger group</taxon>
    </lineage>
</organism>
<accession>A0A7X6B0D6</accession>
<proteinExistence type="predicted"/>
<evidence type="ECO:0000313" key="2">
    <source>
        <dbReference type="Proteomes" id="UP000536624"/>
    </source>
</evidence>
<evidence type="ECO:0000313" key="1">
    <source>
        <dbReference type="EMBL" id="NIY69008.1"/>
    </source>
</evidence>
<protein>
    <submittedName>
        <fullName evidence="1">Uncharacterized protein</fullName>
    </submittedName>
</protein>